<feature type="compositionally biased region" description="Polar residues" evidence="4">
    <location>
        <begin position="19"/>
        <end position="33"/>
    </location>
</feature>
<dbReference type="STRING" id="400682.A0A1X7UUE7"/>
<evidence type="ECO:0000256" key="3">
    <source>
        <dbReference type="ARBA" id="ARBA00023242"/>
    </source>
</evidence>
<dbReference type="InterPro" id="IPR009057">
    <property type="entry name" value="Homeodomain-like_sf"/>
</dbReference>
<name>A0A1X7UUE7_AMPQE</name>
<reference evidence="6" key="1">
    <citation type="submission" date="2017-05" db="UniProtKB">
        <authorList>
            <consortium name="EnsemblMetazoa"/>
        </authorList>
    </citation>
    <scope>IDENTIFICATION</scope>
</reference>
<dbReference type="GO" id="GO:0003677">
    <property type="term" value="F:DNA binding"/>
    <property type="evidence" value="ECO:0007669"/>
    <property type="project" value="UniProtKB-KW"/>
</dbReference>
<evidence type="ECO:0000256" key="1">
    <source>
        <dbReference type="ARBA" id="ARBA00023125"/>
    </source>
</evidence>
<accession>A0A1X7UUE7</accession>
<dbReference type="AlphaFoldDB" id="A0A1X7UUE7"/>
<evidence type="ECO:0000313" key="6">
    <source>
        <dbReference type="EnsemblMetazoa" id="Aqu2.1.31605_001"/>
    </source>
</evidence>
<sequence length="79" mass="8794">MSETKSSSQGSHSVADGSKASQEKGSSSPGSWRNTDVLALWITEHLQLPYPGKVEKQYLCFYSNMSMKQVSTYFANARR</sequence>
<dbReference type="EnsemblMetazoa" id="Aqu2.1.31605_001">
    <property type="protein sequence ID" value="Aqu2.1.31605_001"/>
    <property type="gene ID" value="Aqu2.1.31605"/>
</dbReference>
<keyword evidence="1" id="KW-0238">DNA-binding</keyword>
<dbReference type="InParanoid" id="A0A1X7UUE7"/>
<protein>
    <recommendedName>
        <fullName evidence="5">KN homeodomain domain-containing protein</fullName>
    </recommendedName>
</protein>
<feature type="compositionally biased region" description="Polar residues" evidence="4">
    <location>
        <begin position="1"/>
        <end position="12"/>
    </location>
</feature>
<dbReference type="InterPro" id="IPR008422">
    <property type="entry name" value="KN_HD"/>
</dbReference>
<dbReference type="SUPFAM" id="SSF46689">
    <property type="entry name" value="Homeodomain-like"/>
    <property type="match status" value="1"/>
</dbReference>
<dbReference type="Pfam" id="PF05920">
    <property type="entry name" value="Homeobox_KN"/>
    <property type="match status" value="1"/>
</dbReference>
<feature type="domain" description="KN homeodomain" evidence="5">
    <location>
        <begin position="41"/>
        <end position="79"/>
    </location>
</feature>
<dbReference type="GO" id="GO:0006355">
    <property type="term" value="P:regulation of DNA-templated transcription"/>
    <property type="evidence" value="ECO:0007669"/>
    <property type="project" value="InterPro"/>
</dbReference>
<evidence type="ECO:0000259" key="5">
    <source>
        <dbReference type="Pfam" id="PF05920"/>
    </source>
</evidence>
<evidence type="ECO:0000256" key="2">
    <source>
        <dbReference type="ARBA" id="ARBA00023155"/>
    </source>
</evidence>
<dbReference type="Gene3D" id="1.10.10.60">
    <property type="entry name" value="Homeodomain-like"/>
    <property type="match status" value="1"/>
</dbReference>
<evidence type="ECO:0000256" key="4">
    <source>
        <dbReference type="SAM" id="MobiDB-lite"/>
    </source>
</evidence>
<feature type="region of interest" description="Disordered" evidence="4">
    <location>
        <begin position="1"/>
        <end position="33"/>
    </location>
</feature>
<organism evidence="6">
    <name type="scientific">Amphimedon queenslandica</name>
    <name type="common">Sponge</name>
    <dbReference type="NCBI Taxonomy" id="400682"/>
    <lineage>
        <taxon>Eukaryota</taxon>
        <taxon>Metazoa</taxon>
        <taxon>Porifera</taxon>
        <taxon>Demospongiae</taxon>
        <taxon>Heteroscleromorpha</taxon>
        <taxon>Haplosclerida</taxon>
        <taxon>Niphatidae</taxon>
        <taxon>Amphimedon</taxon>
    </lineage>
</organism>
<proteinExistence type="predicted"/>
<keyword evidence="3" id="KW-0539">Nucleus</keyword>
<keyword evidence="2" id="KW-0371">Homeobox</keyword>